<dbReference type="Pfam" id="PF11984">
    <property type="entry name" value="DUF3485"/>
    <property type="match status" value="1"/>
</dbReference>
<dbReference type="NCBIfam" id="NF045609">
    <property type="entry name" value="EpsI_type_B"/>
    <property type="match status" value="1"/>
</dbReference>
<evidence type="ECO:0000259" key="1">
    <source>
        <dbReference type="Pfam" id="PF11984"/>
    </source>
</evidence>
<name>A0A8B6XB50_9BURK</name>
<evidence type="ECO:0000313" key="2">
    <source>
        <dbReference type="Proteomes" id="UP000675920"/>
    </source>
</evidence>
<feature type="domain" description="Methanolan biosynthesis EpsI" evidence="1">
    <location>
        <begin position="29"/>
        <end position="236"/>
    </location>
</feature>
<dbReference type="RefSeq" id="WP_084544768.1">
    <property type="nucleotide sequence ID" value="NZ_AXWS01000007.1"/>
</dbReference>
<keyword evidence="2" id="KW-1185">Reference proteome</keyword>
<proteinExistence type="predicted"/>
<dbReference type="OrthoDB" id="8583485at2"/>
<sequence>MSARFERHASTAAPAGAPAPWRPPLRRALAACALMVAAAVGTALLTPTVRRADLIGPPRLESAVPTAFGDWRLAPAPAQVVNPPGKFALDQIYAEVLSRTYVNARGDRVMLTIAYGNDQRDGLQMHYPEVCYPAQGFDLLSGRDGMLDTPVGRIAVRRLETLLRGRRAEPVTYWTTVGDKVVRGGIDKKLAEMGYGLRGVIPDGLLFRVSTIDNDSAHAFEVQQRFVIDLIGALPPEQRARLAGL</sequence>
<evidence type="ECO:0000313" key="3">
    <source>
        <dbReference type="RefSeq" id="WP_084544768.1"/>
    </source>
</evidence>
<reference evidence="3" key="1">
    <citation type="submission" date="2025-08" db="UniProtKB">
        <authorList>
            <consortium name="RefSeq"/>
        </authorList>
    </citation>
    <scope>IDENTIFICATION</scope>
</reference>
<organism evidence="2 3">
    <name type="scientific">Derxia gummosa DSM 723</name>
    <dbReference type="NCBI Taxonomy" id="1121388"/>
    <lineage>
        <taxon>Bacteria</taxon>
        <taxon>Pseudomonadati</taxon>
        <taxon>Pseudomonadota</taxon>
        <taxon>Betaproteobacteria</taxon>
        <taxon>Burkholderiales</taxon>
        <taxon>Alcaligenaceae</taxon>
        <taxon>Derxia</taxon>
    </lineage>
</organism>
<dbReference type="AlphaFoldDB" id="A0A8B6XB50"/>
<gene>
    <name evidence="3" type="primary">epsI</name>
</gene>
<dbReference type="Proteomes" id="UP000675920">
    <property type="component" value="Unplaced"/>
</dbReference>
<dbReference type="InterPro" id="IPR054653">
    <property type="entry name" value="EpsI_type_B_pred"/>
</dbReference>
<dbReference type="NCBIfam" id="TIGR02914">
    <property type="entry name" value="EpsI_fam"/>
    <property type="match status" value="1"/>
</dbReference>
<protein>
    <submittedName>
        <fullName evidence="3">Exosortase-associated protein EpsI, B-type</fullName>
    </submittedName>
</protein>
<dbReference type="InterPro" id="IPR014263">
    <property type="entry name" value="Methanolan_biosynth_EpsI"/>
</dbReference>
<accession>A0A8B6XB50</accession>